<feature type="transmembrane region" description="Helical" evidence="6">
    <location>
        <begin position="262"/>
        <end position="280"/>
    </location>
</feature>
<dbReference type="EMBL" id="FOIM01000010">
    <property type="protein sequence ID" value="SET66047.1"/>
    <property type="molecule type" value="Genomic_DNA"/>
</dbReference>
<keyword evidence="6" id="KW-0046">Antibiotic resistance</keyword>
<keyword evidence="5 6" id="KW-0472">Membrane</keyword>
<dbReference type="PANTHER" id="PTHR37693">
    <property type="entry name" value="PHOSPHATIDYLGLYCEROL LYSYLTRANSFERASE"/>
    <property type="match status" value="1"/>
</dbReference>
<organism evidence="7 8">
    <name type="scientific">Enterocloster lavalensis</name>
    <dbReference type="NCBI Taxonomy" id="460384"/>
    <lineage>
        <taxon>Bacteria</taxon>
        <taxon>Bacillati</taxon>
        <taxon>Bacillota</taxon>
        <taxon>Clostridia</taxon>
        <taxon>Lachnospirales</taxon>
        <taxon>Lachnospiraceae</taxon>
        <taxon>Enterocloster</taxon>
    </lineage>
</organism>
<keyword evidence="2" id="KW-1003">Cell membrane</keyword>
<dbReference type="InterPro" id="IPR022791">
    <property type="entry name" value="L-PG_synthase/AglD"/>
</dbReference>
<comment type="catalytic activity">
    <reaction evidence="6">
        <text>L-lysyl-tRNA(Lys) + a 1,2-diacyl-sn-glycero-3-phospho-(1'-sn-glycerol) = a 1,2-diacyl-sn-glycero-3-phospho-1'-(3'-O-L-lysyl)-sn-glycerol + tRNA(Lys)</text>
        <dbReference type="Rhea" id="RHEA:10668"/>
        <dbReference type="Rhea" id="RHEA-COMP:9696"/>
        <dbReference type="Rhea" id="RHEA-COMP:9697"/>
        <dbReference type="ChEBI" id="CHEBI:64716"/>
        <dbReference type="ChEBI" id="CHEBI:75792"/>
        <dbReference type="ChEBI" id="CHEBI:78442"/>
        <dbReference type="ChEBI" id="CHEBI:78529"/>
        <dbReference type="EC" id="2.3.2.3"/>
    </reaction>
</comment>
<accession>A0A1I0G5X1</accession>
<dbReference type="Pfam" id="PF03706">
    <property type="entry name" value="LPG_synthase_TM"/>
    <property type="match status" value="1"/>
</dbReference>
<keyword evidence="4 6" id="KW-1133">Transmembrane helix</keyword>
<dbReference type="PANTHER" id="PTHR37693:SF1">
    <property type="entry name" value="INTEGRAL MEMBRANE PROTEIN"/>
    <property type="match status" value="1"/>
</dbReference>
<feature type="transmembrane region" description="Helical" evidence="6">
    <location>
        <begin position="155"/>
        <end position="176"/>
    </location>
</feature>
<feature type="transmembrane region" description="Helical" evidence="6">
    <location>
        <begin position="230"/>
        <end position="256"/>
    </location>
</feature>
<evidence type="ECO:0000256" key="3">
    <source>
        <dbReference type="ARBA" id="ARBA00022692"/>
    </source>
</evidence>
<dbReference type="Proteomes" id="UP000198508">
    <property type="component" value="Unassembled WGS sequence"/>
</dbReference>
<dbReference type="RefSeq" id="WP_092363688.1">
    <property type="nucleotide sequence ID" value="NZ_CABJCG010000003.1"/>
</dbReference>
<feature type="transmembrane region" description="Helical" evidence="6">
    <location>
        <begin position="316"/>
        <end position="336"/>
    </location>
</feature>
<evidence type="ECO:0000256" key="4">
    <source>
        <dbReference type="ARBA" id="ARBA00022989"/>
    </source>
</evidence>
<dbReference type="AlphaFoldDB" id="A0A1I0G5X1"/>
<keyword evidence="6" id="KW-0808">Transferase</keyword>
<evidence type="ECO:0000256" key="6">
    <source>
        <dbReference type="RuleBase" id="RU363042"/>
    </source>
</evidence>
<dbReference type="EC" id="2.3.2.3" evidence="6"/>
<dbReference type="NCBIfam" id="TIGR00374">
    <property type="entry name" value="flippase-like domain"/>
    <property type="match status" value="1"/>
</dbReference>
<keyword evidence="6" id="KW-0443">Lipid metabolism</keyword>
<evidence type="ECO:0000256" key="1">
    <source>
        <dbReference type="ARBA" id="ARBA00004651"/>
    </source>
</evidence>
<dbReference type="STRING" id="460384.SAMN05216313_110141"/>
<reference evidence="8" key="1">
    <citation type="submission" date="2016-10" db="EMBL/GenBank/DDBJ databases">
        <authorList>
            <person name="Varghese N."/>
            <person name="Submissions S."/>
        </authorList>
    </citation>
    <scope>NUCLEOTIDE SEQUENCE [LARGE SCALE GENOMIC DNA]</scope>
    <source>
        <strain evidence="8">NLAE-zl-G277</strain>
    </source>
</reference>
<dbReference type="GO" id="GO:0050071">
    <property type="term" value="F:phosphatidylglycerol lysyltransferase activity"/>
    <property type="evidence" value="ECO:0007669"/>
    <property type="project" value="UniProtKB-EC"/>
</dbReference>
<comment type="similarity">
    <text evidence="6">Belongs to the LPG synthase family.</text>
</comment>
<comment type="subcellular location">
    <subcellularLocation>
        <location evidence="1 6">Cell membrane</location>
        <topology evidence="1 6">Multi-pass membrane protein</topology>
    </subcellularLocation>
</comment>
<evidence type="ECO:0000256" key="2">
    <source>
        <dbReference type="ARBA" id="ARBA00022475"/>
    </source>
</evidence>
<proteinExistence type="inferred from homology"/>
<feature type="transmembrane region" description="Helical" evidence="6">
    <location>
        <begin position="117"/>
        <end position="143"/>
    </location>
</feature>
<dbReference type="GO" id="GO:0006629">
    <property type="term" value="P:lipid metabolic process"/>
    <property type="evidence" value="ECO:0007669"/>
    <property type="project" value="UniProtKB-KW"/>
</dbReference>
<keyword evidence="8" id="KW-1185">Reference proteome</keyword>
<feature type="transmembrane region" description="Helical" evidence="6">
    <location>
        <begin position="80"/>
        <end position="97"/>
    </location>
</feature>
<protein>
    <recommendedName>
        <fullName evidence="6">Phosphatidylglycerol lysyltransferase</fullName>
        <ecNumber evidence="6">2.3.2.3</ecNumber>
    </recommendedName>
    <alternativeName>
        <fullName evidence="6">Lysylphosphatidylglycerol synthase</fullName>
    </alternativeName>
</protein>
<dbReference type="GO" id="GO:0005886">
    <property type="term" value="C:plasma membrane"/>
    <property type="evidence" value="ECO:0007669"/>
    <property type="project" value="UniProtKB-SubCell"/>
</dbReference>
<evidence type="ECO:0000256" key="5">
    <source>
        <dbReference type="ARBA" id="ARBA00023136"/>
    </source>
</evidence>
<sequence length="346" mass="38938">MSERKKNLFNAAFVLIVFALTIYSVFAGKDLGDIAETITEAEPVYLLLGMGCVVLFIWGESKILHYMFGTLGIRTKRRTCFMYSCVGFFFSCITPSAGGGQPAQILYMRKNMIPVPVATVVLMIVTITYKLVLVAVGCFLVLFCRGTMDRYMWEVLPVFYLGLGLNVVCCTAMLILVFHTSLARNIVMKLLDLLGGFRVFRRLAAKKERLTLTMDHYGDTAAYLKQHKRVLVNVLLLTFMQRIALFFVTFFVYRSFGLHGTAMWRIVLLQASISVSVDMLPLPGGMGISEHLFLTIFDPIFYGDFLLPGMVLSRGIAYYVQLFFSAAVTAGAHFMFKRRGSRTKCT</sequence>
<evidence type="ECO:0000313" key="7">
    <source>
        <dbReference type="EMBL" id="SET66047.1"/>
    </source>
</evidence>
<feature type="transmembrane region" description="Helical" evidence="6">
    <location>
        <begin position="43"/>
        <end position="59"/>
    </location>
</feature>
<gene>
    <name evidence="6" type="primary">mprF</name>
    <name evidence="7" type="ORF">SAMN05216313_110141</name>
</gene>
<keyword evidence="3 6" id="KW-0812">Transmembrane</keyword>
<evidence type="ECO:0000313" key="8">
    <source>
        <dbReference type="Proteomes" id="UP000198508"/>
    </source>
</evidence>
<dbReference type="GO" id="GO:0046677">
    <property type="term" value="P:response to antibiotic"/>
    <property type="evidence" value="ECO:0007669"/>
    <property type="project" value="UniProtKB-KW"/>
</dbReference>
<name>A0A1I0G5X1_9FIRM</name>
<comment type="function">
    <text evidence="6">Catalyzes the transfer of a lysyl group from L-lysyl-tRNA(Lys) to membrane-bound phosphatidylglycerol (PG), which produces lysylphosphatidylglycerol (LPG), a major component of the bacterial membrane with a positive net charge. LPG synthesis contributes to bacterial virulence as it is involved in the resistance mechanism against cationic antimicrobial peptides (CAMP) produces by the host's immune system (defensins, cathelicidins) and by the competing microorganisms.</text>
</comment>